<keyword evidence="3 6" id="KW-0560">Oxidoreductase</keyword>
<dbReference type="UniPathway" id="UPA00115">
    <property type="reaction ID" value="UER00410"/>
</dbReference>
<dbReference type="Gene3D" id="1.10.1040.10">
    <property type="entry name" value="N-(1-d-carboxylethyl)-l-norvaline Dehydrogenase, domain 2"/>
    <property type="match status" value="1"/>
</dbReference>
<comment type="subunit">
    <text evidence="6">Homodimer.</text>
</comment>
<evidence type="ECO:0000256" key="4">
    <source>
        <dbReference type="ARBA" id="ARBA00023064"/>
    </source>
</evidence>
<keyword evidence="12" id="KW-1185">Reference proteome</keyword>
<evidence type="ECO:0000256" key="5">
    <source>
        <dbReference type="ARBA" id="ARBA00023126"/>
    </source>
</evidence>
<evidence type="ECO:0000256" key="8">
    <source>
        <dbReference type="PIRSR" id="PIRSR000109-2"/>
    </source>
</evidence>
<feature type="binding site" description="in other chain" evidence="8">
    <location>
        <position position="252"/>
    </location>
    <ligand>
        <name>substrate</name>
        <note>ligand shared between dimeric partners</note>
    </ligand>
</feature>
<dbReference type="PRINTS" id="PR00076">
    <property type="entry name" value="6PGDHDRGNASE"/>
</dbReference>
<feature type="binding site" evidence="8">
    <location>
        <position position="451"/>
    </location>
    <ligand>
        <name>substrate</name>
        <note>ligand shared between dimeric partners</note>
    </ligand>
</feature>
<dbReference type="EMBL" id="JOKQ01000001">
    <property type="protein sequence ID" value="KHN70512.1"/>
    <property type="molecule type" value="Genomic_DNA"/>
</dbReference>
<evidence type="ECO:0000256" key="3">
    <source>
        <dbReference type="ARBA" id="ARBA00023002"/>
    </source>
</evidence>
<comment type="similarity">
    <text evidence="2 6 9">Belongs to the 6-phosphogluconate dehydrogenase family.</text>
</comment>
<dbReference type="PIRSF" id="PIRSF000109">
    <property type="entry name" value="6PGD"/>
    <property type="match status" value="1"/>
</dbReference>
<dbReference type="InParanoid" id="A0A0B2UN64"/>
<dbReference type="HOGENOM" id="CLU_024540_4_1_1"/>
<gene>
    <name evidence="11" type="ORF">M896_011670</name>
</gene>
<sequence>MAEVGLIGLGVMGYSLALNIASKGHKLHVFNRTSLKTKRLVDEDQRIIAHYSVQDLVQGICESPRVIVLMVTSGEATDEFLDELEKHLGPKDVVIDGGNSSFKDTVRRGAHKFGFVGCGISGGEAGARNGPSIMAGCSKQVWDVIGEFLCTIAAVGVATDKPCCKRLGNDGAGHYVKMVHNGIEYADMGILSEIYLVMKSLRYSNEEISRVFCEWNEGELESYLVKICSLIMNVKNAKGWIVDQIVDKSGQKGTGMEAVISAMETGTPVVSIMEAIGSRMVSNVRDLRQEFSRKLMNGSNDAKMHESECINANLHKESLSKETMRRCVYLARMVSHMQGFMMLMKAKVKYGWEYTVEDICDVWSNGCILRGRILDVIKEMGDSNEVMELSSKYVSLCNEYLIDLRKVMVYGVENEVPMPVISSCLEYVYGMKKVEGAGSMIQAMRDYFGAHQVLLKGGSEYVHIDWDGKDANMN</sequence>
<evidence type="ECO:0000256" key="2">
    <source>
        <dbReference type="ARBA" id="ARBA00008419"/>
    </source>
</evidence>
<dbReference type="FunCoup" id="A0A0B2UN64">
    <property type="interactions" value="144"/>
</dbReference>
<dbReference type="SUPFAM" id="SSF48179">
    <property type="entry name" value="6-phosphogluconate dehydrogenase C-terminal domain-like"/>
    <property type="match status" value="1"/>
</dbReference>
<comment type="function">
    <text evidence="6">Catalyzes the oxidative decarboxylation of 6-phosphogluconate to ribulose 5-phosphate and CO(2), with concomitant reduction of NADP to NADPH.</text>
</comment>
<dbReference type="Pfam" id="PF00393">
    <property type="entry name" value="6PGD"/>
    <property type="match status" value="1"/>
</dbReference>
<evidence type="ECO:0000256" key="9">
    <source>
        <dbReference type="RuleBase" id="RU000485"/>
    </source>
</evidence>
<keyword evidence="4 9" id="KW-0311">Gluconate utilization</keyword>
<dbReference type="AlphaFoldDB" id="A0A0B2UN64"/>
<dbReference type="STRING" id="1354746.A0A0B2UN64"/>
<dbReference type="VEuPathDB" id="MicrosporidiaDB:M896_011670"/>
<dbReference type="GO" id="GO:0006098">
    <property type="term" value="P:pentose-phosphate shunt"/>
    <property type="evidence" value="ECO:0007669"/>
    <property type="project" value="UniProtKB-UniPathway"/>
</dbReference>
<evidence type="ECO:0000256" key="7">
    <source>
        <dbReference type="PIRSR" id="PIRSR000109-1"/>
    </source>
</evidence>
<feature type="domain" description="6-phosphogluconate dehydrogenase C-terminal" evidence="10">
    <location>
        <begin position="173"/>
        <end position="467"/>
    </location>
</feature>
<evidence type="ECO:0000313" key="11">
    <source>
        <dbReference type="EMBL" id="KHN70512.1"/>
    </source>
</evidence>
<feature type="binding site" description="in other chain" evidence="8">
    <location>
        <position position="185"/>
    </location>
    <ligand>
        <name>substrate</name>
        <note>ligand shared between dimeric partners</note>
    </ligand>
</feature>
<dbReference type="SUPFAM" id="SSF51735">
    <property type="entry name" value="NAD(P)-binding Rossmann-fold domains"/>
    <property type="match status" value="1"/>
</dbReference>
<dbReference type="SMART" id="SM01350">
    <property type="entry name" value="6PGD"/>
    <property type="match status" value="1"/>
</dbReference>
<dbReference type="PANTHER" id="PTHR11811">
    <property type="entry name" value="6-PHOSPHOGLUCONATE DEHYDROGENASE"/>
    <property type="match status" value="1"/>
</dbReference>
<feature type="binding site" description="in other chain" evidence="8">
    <location>
        <position position="99"/>
    </location>
    <ligand>
        <name>substrate</name>
        <note>ligand shared between dimeric partners</note>
    </ligand>
</feature>
<dbReference type="GO" id="GO:0019521">
    <property type="term" value="P:D-gluconate metabolic process"/>
    <property type="evidence" value="ECO:0007669"/>
    <property type="project" value="UniProtKB-KW"/>
</dbReference>
<dbReference type="InterPro" id="IPR006183">
    <property type="entry name" value="Pgluconate_DH"/>
</dbReference>
<dbReference type="InterPro" id="IPR008927">
    <property type="entry name" value="6-PGluconate_DH-like_C_sf"/>
</dbReference>
<dbReference type="InterPro" id="IPR013328">
    <property type="entry name" value="6PGD_dom2"/>
</dbReference>
<feature type="binding site" description="in other chain" evidence="8">
    <location>
        <begin position="121"/>
        <end position="123"/>
    </location>
    <ligand>
        <name>substrate</name>
        <note>ligand shared between dimeric partners</note>
    </ligand>
</feature>
<dbReference type="NCBIfam" id="TIGR00873">
    <property type="entry name" value="gnd"/>
    <property type="match status" value="1"/>
</dbReference>
<dbReference type="InterPro" id="IPR006115">
    <property type="entry name" value="6PGDH_NADP-bd"/>
</dbReference>
<dbReference type="Pfam" id="PF03446">
    <property type="entry name" value="NAD_binding_2"/>
    <property type="match status" value="1"/>
</dbReference>
<dbReference type="GO" id="GO:0004616">
    <property type="term" value="F:phosphogluconate dehydrogenase (decarboxylating) activity"/>
    <property type="evidence" value="ECO:0007669"/>
    <property type="project" value="UniProtKB-EC"/>
</dbReference>
<feature type="binding site" description="in other chain" evidence="8">
    <location>
        <begin position="180"/>
        <end position="181"/>
    </location>
    <ligand>
        <name>substrate</name>
        <note>ligand shared between dimeric partners</note>
    </ligand>
</feature>
<evidence type="ECO:0000313" key="12">
    <source>
        <dbReference type="Proteomes" id="UP000031056"/>
    </source>
</evidence>
<evidence type="ECO:0000256" key="6">
    <source>
        <dbReference type="PIRNR" id="PIRNR000109"/>
    </source>
</evidence>
<feature type="binding site" evidence="8">
    <location>
        <position position="445"/>
    </location>
    <ligand>
        <name>substrate</name>
        <note>ligand shared between dimeric partners</note>
    </ligand>
</feature>
<name>A0A0B2UN64_9MICR</name>
<protein>
    <recommendedName>
        <fullName evidence="6 9">6-phosphogluconate dehydrogenase, decarboxylating</fullName>
        <ecNumber evidence="6 9">1.1.1.44</ecNumber>
    </recommendedName>
</protein>
<reference evidence="11 12" key="1">
    <citation type="journal article" date="2014" name="MBio">
        <title>The Ordospora colligata genome; evolution of extreme reduction in microsporidia and host-to-parasite horizontal gene transfer.</title>
        <authorList>
            <person name="Pombert J.-F."/>
            <person name="Haag K.L."/>
            <person name="Beidas S."/>
            <person name="Ebert D."/>
            <person name="Keeling P.J."/>
        </authorList>
    </citation>
    <scope>NUCLEOTIDE SEQUENCE [LARGE SCALE GENOMIC DNA]</scope>
    <source>
        <strain evidence="11 12">OC4</strain>
    </source>
</reference>
<dbReference type="Proteomes" id="UP000031056">
    <property type="component" value="Unassembled WGS sequence"/>
</dbReference>
<dbReference type="OrthoDB" id="434986at2759"/>
<dbReference type="InterPro" id="IPR006113">
    <property type="entry name" value="6PGDH_Gnd/GntZ"/>
</dbReference>
<dbReference type="InterPro" id="IPR006114">
    <property type="entry name" value="6PGDH_C"/>
</dbReference>
<dbReference type="GO" id="GO:0050661">
    <property type="term" value="F:NADP binding"/>
    <property type="evidence" value="ECO:0007669"/>
    <property type="project" value="InterPro"/>
</dbReference>
<keyword evidence="6 9" id="KW-0521">NADP</keyword>
<dbReference type="EC" id="1.1.1.44" evidence="6 9"/>
<keyword evidence="5 6" id="KW-0570">Pentose shunt</keyword>
<accession>A0A0B2UN64</accession>
<comment type="caution">
    <text evidence="11">The sequence shown here is derived from an EMBL/GenBank/DDBJ whole genome shotgun (WGS) entry which is preliminary data.</text>
</comment>
<dbReference type="Gene3D" id="3.40.50.720">
    <property type="entry name" value="NAD(P)-binding Rossmann-like Domain"/>
    <property type="match status" value="1"/>
</dbReference>
<dbReference type="NCBIfam" id="NF006765">
    <property type="entry name" value="PRK09287.1"/>
    <property type="match status" value="1"/>
</dbReference>
<proteinExistence type="inferred from homology"/>
<evidence type="ECO:0000256" key="1">
    <source>
        <dbReference type="ARBA" id="ARBA00004874"/>
    </source>
</evidence>
<dbReference type="RefSeq" id="XP_014564554.1">
    <property type="nucleotide sequence ID" value="XM_014709068.1"/>
</dbReference>
<feature type="active site" description="Proton acceptor" evidence="7">
    <location>
        <position position="177"/>
    </location>
</feature>
<dbReference type="Gene3D" id="1.20.5.320">
    <property type="entry name" value="6-Phosphogluconate Dehydrogenase, domain 3"/>
    <property type="match status" value="1"/>
</dbReference>
<dbReference type="GeneID" id="26261010"/>
<organism evidence="11 12">
    <name type="scientific">Ordospora colligata OC4</name>
    <dbReference type="NCBI Taxonomy" id="1354746"/>
    <lineage>
        <taxon>Eukaryota</taxon>
        <taxon>Fungi</taxon>
        <taxon>Fungi incertae sedis</taxon>
        <taxon>Microsporidia</taxon>
        <taxon>Ordosporidae</taxon>
        <taxon>Ordospora</taxon>
    </lineage>
</organism>
<feature type="binding site" description="in other chain" evidence="8">
    <location>
        <position position="279"/>
    </location>
    <ligand>
        <name>substrate</name>
        <note>ligand shared between dimeric partners</note>
    </ligand>
</feature>
<evidence type="ECO:0000259" key="10">
    <source>
        <dbReference type="SMART" id="SM01350"/>
    </source>
</evidence>
<dbReference type="InterPro" id="IPR036291">
    <property type="entry name" value="NAD(P)-bd_dom_sf"/>
</dbReference>
<comment type="catalytic activity">
    <reaction evidence="6 9">
        <text>6-phospho-D-gluconate + NADP(+) = D-ribulose 5-phosphate + CO2 + NADPH</text>
        <dbReference type="Rhea" id="RHEA:10116"/>
        <dbReference type="ChEBI" id="CHEBI:16526"/>
        <dbReference type="ChEBI" id="CHEBI:57783"/>
        <dbReference type="ChEBI" id="CHEBI:58121"/>
        <dbReference type="ChEBI" id="CHEBI:58349"/>
        <dbReference type="ChEBI" id="CHEBI:58759"/>
        <dbReference type="EC" id="1.1.1.44"/>
    </reaction>
</comment>
<comment type="pathway">
    <text evidence="1 6 9">Carbohydrate degradation; pentose phosphate pathway; D-ribulose 5-phosphate from D-glucose 6-phosphate (oxidative stage): step 3/3.</text>
</comment>
<feature type="active site" description="Proton donor" evidence="7">
    <location>
        <position position="184"/>
    </location>
</feature>